<evidence type="ECO:0000313" key="3">
    <source>
        <dbReference type="Proteomes" id="UP000235371"/>
    </source>
</evidence>
<feature type="compositionally biased region" description="Acidic residues" evidence="1">
    <location>
        <begin position="137"/>
        <end position="158"/>
    </location>
</feature>
<evidence type="ECO:0000313" key="2">
    <source>
        <dbReference type="EMBL" id="PMD59295.1"/>
    </source>
</evidence>
<dbReference type="OrthoDB" id="159229at2759"/>
<dbReference type="STRING" id="1095630.A0A2J6T8F8"/>
<dbReference type="InterPro" id="IPR036423">
    <property type="entry name" value="SOD-like_Cu/Zn_dom_sf"/>
</dbReference>
<keyword evidence="3" id="KW-1185">Reference proteome</keyword>
<sequence>MLGPIVSSLSGTASDGGHGTAWEASFTNLPSAGGPFLWHIHFSPVPANGDCAGTSGHLDPFSVGDVTVCDPNSPANCQIGDLSSKFSKITASLFSLSFDNLFFSTNLTYAAFVGSRSLTIHTDKKRIACADFVAETGDGEGDSGDGEDDSGDEEDTGNNEDAGPEKRVPPLPPGVVPSPTAISTHGSIYTVVLITTLAAAAAPSEGNRDDEDDTGDDGDDPRDGDDGDCPADEDE</sequence>
<dbReference type="Proteomes" id="UP000235371">
    <property type="component" value="Unassembled WGS sequence"/>
</dbReference>
<dbReference type="AlphaFoldDB" id="A0A2J6T8F8"/>
<dbReference type="SUPFAM" id="SSF49329">
    <property type="entry name" value="Cu,Zn superoxide dismutase-like"/>
    <property type="match status" value="1"/>
</dbReference>
<dbReference type="EMBL" id="KZ613817">
    <property type="protein sequence ID" value="PMD59295.1"/>
    <property type="molecule type" value="Genomic_DNA"/>
</dbReference>
<evidence type="ECO:0000256" key="1">
    <source>
        <dbReference type="SAM" id="MobiDB-lite"/>
    </source>
</evidence>
<protein>
    <recommendedName>
        <fullName evidence="4">Superoxide dismutase copper/zinc binding domain-containing protein</fullName>
    </recommendedName>
</protein>
<dbReference type="Gene3D" id="2.60.40.200">
    <property type="entry name" value="Superoxide dismutase, copper/zinc binding domain"/>
    <property type="match status" value="1"/>
</dbReference>
<feature type="region of interest" description="Disordered" evidence="1">
    <location>
        <begin position="135"/>
        <end position="180"/>
    </location>
</feature>
<dbReference type="RefSeq" id="XP_024736199.1">
    <property type="nucleotide sequence ID" value="XM_024886956.1"/>
</dbReference>
<reference evidence="2 3" key="1">
    <citation type="submission" date="2016-04" db="EMBL/GenBank/DDBJ databases">
        <title>A degradative enzymes factory behind the ericoid mycorrhizal symbiosis.</title>
        <authorList>
            <consortium name="DOE Joint Genome Institute"/>
            <person name="Martino E."/>
            <person name="Morin E."/>
            <person name="Grelet G."/>
            <person name="Kuo A."/>
            <person name="Kohler A."/>
            <person name="Daghino S."/>
            <person name="Barry K."/>
            <person name="Choi C."/>
            <person name="Cichocki N."/>
            <person name="Clum A."/>
            <person name="Copeland A."/>
            <person name="Hainaut M."/>
            <person name="Haridas S."/>
            <person name="Labutti K."/>
            <person name="Lindquist E."/>
            <person name="Lipzen A."/>
            <person name="Khouja H.-R."/>
            <person name="Murat C."/>
            <person name="Ohm R."/>
            <person name="Olson A."/>
            <person name="Spatafora J."/>
            <person name="Veneault-Fourrey C."/>
            <person name="Henrissat B."/>
            <person name="Grigoriev I."/>
            <person name="Martin F."/>
            <person name="Perotto S."/>
        </authorList>
    </citation>
    <scope>NUCLEOTIDE SEQUENCE [LARGE SCALE GENOMIC DNA]</scope>
    <source>
        <strain evidence="2 3">E</strain>
    </source>
</reference>
<feature type="compositionally biased region" description="Acidic residues" evidence="1">
    <location>
        <begin position="208"/>
        <end position="235"/>
    </location>
</feature>
<gene>
    <name evidence="2" type="ORF">K444DRAFT_664400</name>
</gene>
<feature type="region of interest" description="Disordered" evidence="1">
    <location>
        <begin position="201"/>
        <end position="235"/>
    </location>
</feature>
<proteinExistence type="predicted"/>
<accession>A0A2J6T8F8</accession>
<dbReference type="GO" id="GO:0046872">
    <property type="term" value="F:metal ion binding"/>
    <property type="evidence" value="ECO:0007669"/>
    <property type="project" value="InterPro"/>
</dbReference>
<evidence type="ECO:0008006" key="4">
    <source>
        <dbReference type="Google" id="ProtNLM"/>
    </source>
</evidence>
<dbReference type="GeneID" id="36595032"/>
<dbReference type="InParanoid" id="A0A2J6T8F8"/>
<organism evidence="2 3">
    <name type="scientific">Hyaloscypha bicolor E</name>
    <dbReference type="NCBI Taxonomy" id="1095630"/>
    <lineage>
        <taxon>Eukaryota</taxon>
        <taxon>Fungi</taxon>
        <taxon>Dikarya</taxon>
        <taxon>Ascomycota</taxon>
        <taxon>Pezizomycotina</taxon>
        <taxon>Leotiomycetes</taxon>
        <taxon>Helotiales</taxon>
        <taxon>Hyaloscyphaceae</taxon>
        <taxon>Hyaloscypha</taxon>
        <taxon>Hyaloscypha bicolor</taxon>
    </lineage>
</organism>
<name>A0A2J6T8F8_9HELO</name>
<dbReference type="GO" id="GO:0006801">
    <property type="term" value="P:superoxide metabolic process"/>
    <property type="evidence" value="ECO:0007669"/>
    <property type="project" value="InterPro"/>
</dbReference>